<protein>
    <submittedName>
        <fullName evidence="1">Uncharacterized protein</fullName>
    </submittedName>
</protein>
<reference evidence="1" key="1">
    <citation type="submission" date="2023-03" db="EMBL/GenBank/DDBJ databases">
        <title>Massive genome expansion in bonnet fungi (Mycena s.s.) driven by repeated elements and novel gene families across ecological guilds.</title>
        <authorList>
            <consortium name="Lawrence Berkeley National Laboratory"/>
            <person name="Harder C.B."/>
            <person name="Miyauchi S."/>
            <person name="Viragh M."/>
            <person name="Kuo A."/>
            <person name="Thoen E."/>
            <person name="Andreopoulos B."/>
            <person name="Lu D."/>
            <person name="Skrede I."/>
            <person name="Drula E."/>
            <person name="Henrissat B."/>
            <person name="Morin E."/>
            <person name="Kohler A."/>
            <person name="Barry K."/>
            <person name="LaButti K."/>
            <person name="Morin E."/>
            <person name="Salamov A."/>
            <person name="Lipzen A."/>
            <person name="Mereny Z."/>
            <person name="Hegedus B."/>
            <person name="Baldrian P."/>
            <person name="Stursova M."/>
            <person name="Weitz H."/>
            <person name="Taylor A."/>
            <person name="Grigoriev I.V."/>
            <person name="Nagy L.G."/>
            <person name="Martin F."/>
            <person name="Kauserud H."/>
        </authorList>
    </citation>
    <scope>NUCLEOTIDE SEQUENCE</scope>
    <source>
        <strain evidence="1">9284</strain>
    </source>
</reference>
<sequence length="335" mass="37414">MTRIFLKKGSTNRNLVALRDPRFVPAGPRNICNTLGINSVWTLPDVARFQMGQSPEKLISRHNGSMFAVRTYTQIAADSAEAPEAMLWQVRAGRRRLSRLWNPEQKLRPPDGDTAIRVGQSLARQSASHMSISARRRTRELDQIVDSSLSIFVAIVAQMAASLARGSNLGRQAAEIVGFPAQEILGHLRTRECPLGWRHDSWAPEKIHGESGSKRARRRTRAFVALARVRFHVRISFGHPSVTYRRASGLKINIRDSVRDKNAEDIPQTSAICALASNNASLISFGHEDLGARRVSRGVLEVNRLGFLFLDGRTAPLRPWTKTLSRKYGKVPMII</sequence>
<dbReference type="AlphaFoldDB" id="A0AAD7BMB4"/>
<accession>A0AAD7BMB4</accession>
<comment type="caution">
    <text evidence="1">The sequence shown here is derived from an EMBL/GenBank/DDBJ whole genome shotgun (WGS) entry which is preliminary data.</text>
</comment>
<keyword evidence="2" id="KW-1185">Reference proteome</keyword>
<gene>
    <name evidence="1" type="ORF">FB45DRAFT_868728</name>
</gene>
<name>A0AAD7BMB4_9AGAR</name>
<dbReference type="EMBL" id="JARKIF010000012">
    <property type="protein sequence ID" value="KAJ7625508.1"/>
    <property type="molecule type" value="Genomic_DNA"/>
</dbReference>
<evidence type="ECO:0000313" key="1">
    <source>
        <dbReference type="EMBL" id="KAJ7625508.1"/>
    </source>
</evidence>
<evidence type="ECO:0000313" key="2">
    <source>
        <dbReference type="Proteomes" id="UP001221142"/>
    </source>
</evidence>
<organism evidence="1 2">
    <name type="scientific">Roridomyces roridus</name>
    <dbReference type="NCBI Taxonomy" id="1738132"/>
    <lineage>
        <taxon>Eukaryota</taxon>
        <taxon>Fungi</taxon>
        <taxon>Dikarya</taxon>
        <taxon>Basidiomycota</taxon>
        <taxon>Agaricomycotina</taxon>
        <taxon>Agaricomycetes</taxon>
        <taxon>Agaricomycetidae</taxon>
        <taxon>Agaricales</taxon>
        <taxon>Marasmiineae</taxon>
        <taxon>Mycenaceae</taxon>
        <taxon>Roridomyces</taxon>
    </lineage>
</organism>
<dbReference type="Proteomes" id="UP001221142">
    <property type="component" value="Unassembled WGS sequence"/>
</dbReference>
<proteinExistence type="predicted"/>